<dbReference type="Proteomes" id="UP001630127">
    <property type="component" value="Unassembled WGS sequence"/>
</dbReference>
<dbReference type="EMBL" id="JBJUIK010000008">
    <property type="protein sequence ID" value="KAL3520563.1"/>
    <property type="molecule type" value="Genomic_DNA"/>
</dbReference>
<proteinExistence type="predicted"/>
<evidence type="ECO:0000256" key="1">
    <source>
        <dbReference type="SAM" id="Coils"/>
    </source>
</evidence>
<reference evidence="2 3" key="1">
    <citation type="submission" date="2024-11" db="EMBL/GenBank/DDBJ databases">
        <title>A near-complete genome assembly of Cinchona calisaya.</title>
        <authorList>
            <person name="Lian D.C."/>
            <person name="Zhao X.W."/>
            <person name="Wei L."/>
        </authorList>
    </citation>
    <scope>NUCLEOTIDE SEQUENCE [LARGE SCALE GENOMIC DNA]</scope>
    <source>
        <tissue evidence="2">Nenye</tissue>
    </source>
</reference>
<protein>
    <submittedName>
        <fullName evidence="2">Uncharacterized protein</fullName>
    </submittedName>
</protein>
<name>A0ABD2ZSE2_9GENT</name>
<keyword evidence="1" id="KW-0175">Coiled coil</keyword>
<accession>A0ABD2ZSE2</accession>
<keyword evidence="3" id="KW-1185">Reference proteome</keyword>
<organism evidence="2 3">
    <name type="scientific">Cinchona calisaya</name>
    <dbReference type="NCBI Taxonomy" id="153742"/>
    <lineage>
        <taxon>Eukaryota</taxon>
        <taxon>Viridiplantae</taxon>
        <taxon>Streptophyta</taxon>
        <taxon>Embryophyta</taxon>
        <taxon>Tracheophyta</taxon>
        <taxon>Spermatophyta</taxon>
        <taxon>Magnoliopsida</taxon>
        <taxon>eudicotyledons</taxon>
        <taxon>Gunneridae</taxon>
        <taxon>Pentapetalae</taxon>
        <taxon>asterids</taxon>
        <taxon>lamiids</taxon>
        <taxon>Gentianales</taxon>
        <taxon>Rubiaceae</taxon>
        <taxon>Cinchonoideae</taxon>
        <taxon>Cinchoneae</taxon>
        <taxon>Cinchona</taxon>
    </lineage>
</organism>
<dbReference type="AlphaFoldDB" id="A0ABD2ZSE2"/>
<feature type="coiled-coil region" evidence="1">
    <location>
        <begin position="3"/>
        <end position="72"/>
    </location>
</feature>
<evidence type="ECO:0000313" key="3">
    <source>
        <dbReference type="Proteomes" id="UP001630127"/>
    </source>
</evidence>
<sequence>MQEQEQIKSVEDLEAQITQLTNKEAELKEQLEHLCAQRKEKIMVLNQSQESLKKTKVEVTGLREEIQKIDNTLHISEEDVKVLGKMERLLEEDQNELASFQYFK</sequence>
<comment type="caution">
    <text evidence="2">The sequence shown here is derived from an EMBL/GenBank/DDBJ whole genome shotgun (WGS) entry which is preliminary data.</text>
</comment>
<gene>
    <name evidence="2" type="ORF">ACH5RR_018712</name>
</gene>
<evidence type="ECO:0000313" key="2">
    <source>
        <dbReference type="EMBL" id="KAL3520563.1"/>
    </source>
</evidence>